<evidence type="ECO:0000313" key="2">
    <source>
        <dbReference type="Proteomes" id="UP000761411"/>
    </source>
</evidence>
<organism evidence="1 2">
    <name type="scientific">Mesobacillus boroniphilus</name>
    <dbReference type="NCBI Taxonomy" id="308892"/>
    <lineage>
        <taxon>Bacteria</taxon>
        <taxon>Bacillati</taxon>
        <taxon>Bacillota</taxon>
        <taxon>Bacilli</taxon>
        <taxon>Bacillales</taxon>
        <taxon>Bacillaceae</taxon>
        <taxon>Mesobacillus</taxon>
    </lineage>
</organism>
<sequence>MMSNDLSMKFRRFAIHECRESSPLYEFLSLKIAEDAEMIELISSAKKGQPVPNLFFGAVHYLLLKGKKHTLRKFYPNITNNPEKAASAYPAFVDFCQKYSGEIIDLLTSKIVQTNEVRRCSYLYPVFSHIFQMTKKPLALIEIGTSAGLQLFVEKYSYFYGTGEVYGNPNSEVHLTSVIKGGKMPLRQMKQPEVATRFGIDLHINDVRNTEDYTWLKALIWPEHHERRELFEKAASYVSNQTLSLIEGDGVEMLHSLASEIPEEQVICVFHTHVANQMSVETKEKLLEQIKEIGEQRPIFHIYNNIFDARLHLDYYLEGKESLNTIGDTEGHGRWFRLDL</sequence>
<accession>A0A944CI92</accession>
<comment type="caution">
    <text evidence="1">The sequence shown here is derived from an EMBL/GenBank/DDBJ whole genome shotgun (WGS) entry which is preliminary data.</text>
</comment>
<protein>
    <submittedName>
        <fullName evidence="1">DUF2332 domain-containing protein</fullName>
    </submittedName>
</protein>
<dbReference type="Pfam" id="PF10094">
    <property type="entry name" value="DUF2332"/>
    <property type="match status" value="1"/>
</dbReference>
<reference evidence="1 2" key="1">
    <citation type="journal article" date="2021" name="Microorganisms">
        <title>Bacterial Dimethylsulfoniopropionate Biosynthesis in the East China Sea.</title>
        <authorList>
            <person name="Liu J."/>
            <person name="Zhang Y."/>
            <person name="Liu J."/>
            <person name="Zhong H."/>
            <person name="Williams B.T."/>
            <person name="Zheng Y."/>
            <person name="Curson A.R.J."/>
            <person name="Sun C."/>
            <person name="Sun H."/>
            <person name="Song D."/>
            <person name="Wagner Mackenzie B."/>
            <person name="Bermejo Martinez A."/>
            <person name="Todd J.D."/>
            <person name="Zhang X.H."/>
        </authorList>
    </citation>
    <scope>NUCLEOTIDE SEQUENCE [LARGE SCALE GENOMIC DNA]</scope>
    <source>
        <strain evidence="1 2">ESS08</strain>
    </source>
</reference>
<dbReference type="AlphaFoldDB" id="A0A944CI92"/>
<dbReference type="EMBL" id="QTKX01000001">
    <property type="protein sequence ID" value="MBS8263624.1"/>
    <property type="molecule type" value="Genomic_DNA"/>
</dbReference>
<evidence type="ECO:0000313" key="1">
    <source>
        <dbReference type="EMBL" id="MBS8263624.1"/>
    </source>
</evidence>
<dbReference type="Proteomes" id="UP000761411">
    <property type="component" value="Unassembled WGS sequence"/>
</dbReference>
<proteinExistence type="predicted"/>
<name>A0A944CI92_9BACI</name>
<dbReference type="InterPro" id="IPR011200">
    <property type="entry name" value="UCP012608"/>
</dbReference>
<keyword evidence="2" id="KW-1185">Reference proteome</keyword>
<dbReference type="PIRSF" id="PIRSF012608">
    <property type="entry name" value="UCP012608"/>
    <property type="match status" value="1"/>
</dbReference>
<gene>
    <name evidence="1" type="ORF">DYI25_04095</name>
</gene>